<proteinExistence type="predicted"/>
<evidence type="ECO:0000313" key="2">
    <source>
        <dbReference type="Proteomes" id="UP000674084"/>
    </source>
</evidence>
<reference evidence="1 2" key="1">
    <citation type="submission" date="2021-04" db="EMBL/GenBank/DDBJ databases">
        <title>Whole-genome sequencing of Saccharopolyspora endophytica KCTC 19397.</title>
        <authorList>
            <person name="Ay H."/>
            <person name="Saygin H."/>
            <person name="Sahin N."/>
        </authorList>
    </citation>
    <scope>NUCLEOTIDE SEQUENCE [LARGE SCALE GENOMIC DNA]</scope>
    <source>
        <strain evidence="1 2">KCTC 19397</strain>
    </source>
</reference>
<protein>
    <submittedName>
        <fullName evidence="1">Phosphotransferase</fullName>
    </submittedName>
</protein>
<organism evidence="1 2">
    <name type="scientific">Saccharopolyspora endophytica</name>
    <dbReference type="NCBI Taxonomy" id="543886"/>
    <lineage>
        <taxon>Bacteria</taxon>
        <taxon>Bacillati</taxon>
        <taxon>Actinomycetota</taxon>
        <taxon>Actinomycetes</taxon>
        <taxon>Pseudonocardiales</taxon>
        <taxon>Pseudonocardiaceae</taxon>
        <taxon>Saccharopolyspora</taxon>
    </lineage>
</organism>
<dbReference type="Proteomes" id="UP000674084">
    <property type="component" value="Unassembled WGS sequence"/>
</dbReference>
<dbReference type="SUPFAM" id="SSF56112">
    <property type="entry name" value="Protein kinase-like (PK-like)"/>
    <property type="match status" value="1"/>
</dbReference>
<name>A0ABS5D887_9PSEU</name>
<accession>A0ABS5D887</accession>
<sequence>MRADDRQRTSRALSAAVAAGRELGLDVSEARVLHDLFSVVVHLAPAPVVVRVPVVLPRSSGTAVQATRQRTELDVVAWLAEQGHPVIPPSPLVPAEPVQRDGFSMTFWRFTEILDAVEPDYARNAGLVADLHRALRGYPGELPFLSAAEPQMITDALVNLEARRDLLDPADLDRARREWAVLEPLVSSREAFEAEFGAELQPIHGDAPPFNIVSTPDGELCADFELVTLGPVEWDLAAFGPECEAAYDARARTLGLRQLDQRVLRFVNAVGALRSVACLALVPQLPMLADAVRPAIEQWRSTPFAGGLSG</sequence>
<dbReference type="EMBL" id="JAGPXE010000001">
    <property type="protein sequence ID" value="MBQ0922470.1"/>
    <property type="molecule type" value="Genomic_DNA"/>
</dbReference>
<comment type="caution">
    <text evidence="1">The sequence shown here is derived from an EMBL/GenBank/DDBJ whole genome shotgun (WGS) entry which is preliminary data.</text>
</comment>
<dbReference type="Gene3D" id="3.90.1200.10">
    <property type="match status" value="1"/>
</dbReference>
<dbReference type="InterPro" id="IPR011009">
    <property type="entry name" value="Kinase-like_dom_sf"/>
</dbReference>
<evidence type="ECO:0000313" key="1">
    <source>
        <dbReference type="EMBL" id="MBQ0922470.1"/>
    </source>
</evidence>
<keyword evidence="2" id="KW-1185">Reference proteome</keyword>
<gene>
    <name evidence="1" type="ORF">KBO27_00800</name>
</gene>